<dbReference type="InterPro" id="IPR041233">
    <property type="entry name" value="Melibiase_C"/>
</dbReference>
<feature type="signal peptide" evidence="8">
    <location>
        <begin position="1"/>
        <end position="35"/>
    </location>
</feature>
<feature type="chain" id="PRO_5045757268" description="Alpha-galactosidase" evidence="8">
    <location>
        <begin position="36"/>
        <end position="733"/>
    </location>
</feature>
<dbReference type="CDD" id="cd14792">
    <property type="entry name" value="GH27"/>
    <property type="match status" value="1"/>
</dbReference>
<keyword evidence="12" id="KW-1185">Reference proteome</keyword>
<protein>
    <recommendedName>
        <fullName evidence="7">Alpha-galactosidase</fullName>
        <ecNumber evidence="7">3.2.1.22</ecNumber>
    </recommendedName>
    <alternativeName>
        <fullName evidence="7">Melibiase</fullName>
    </alternativeName>
</protein>
<sequence>MSRTVPHRRLFGAVTAAVMVFGVLSAAAPAVSANAGAPAPAAVATPAINTHPSYNGLSLTPPMGFNDWAGFECNSDMNEALFTKTADEIVSLGLNKLGYDYVNIDDCWMQKTRDANGNLQVDATRFPHGLKWLGDYIHSKGLKFGIYEDAGYNTCQGAAGSYGHFQQDANLYASWGVDYLKLDYCYEPMDQFPGKTESQVAQIVYTEASQALLNTHRPMQFSESAPAYVCCSGPDFTNELTWLYQHGNLWRFGSDIYDAWPSVLENYSEDNTPGLAQWAGPGHWNDADMLEVGNGGLTPTEEQTQMTLWSEMASPILLSTDLSKLTPTEVGIVSNRDVVAVDQDKLGAQGTIVQSGTGYDVLAKPLANGDVSVVLFNKGDTAQTVTTNASTIGLPARDTPFRLTDLVSKAVSASDGTISAALAPHATVIYRVHPGADKHLPIHTAATISSSPLVAGVPTPVTVSLGDYGYFDAQQPSVTLKLPTGWTATPKSVRLKNIKPGTSATATFTVTASAPPPGKVTTTLTASVGYRDRGSPATDRADLSNVTNTPFPTLAGAFNNIAISDESNPAPGNFDGNGDSYSAQALAVAGATPGATITAQGATFTWPSSAAGTNDNVAGSGVMVDVSGQGSKLGFLGSEAGFDTDTVTVTYTDSTSTSGSLGFPNWCCDTPTDHGATTAIVTDHRNTPSGPANFGTDYDVFYNSVQIDASKTVKTVTVPNDAAIHIFAMAVQP</sequence>
<feature type="domain" description="Alpha-galactosidase NEW3" evidence="9">
    <location>
        <begin position="455"/>
        <end position="527"/>
    </location>
</feature>
<name>A0ABS5L046_9ACTN</name>
<dbReference type="RefSeq" id="WP_212016440.1">
    <property type="nucleotide sequence ID" value="NZ_JAAFYZ010000147.1"/>
</dbReference>
<evidence type="ECO:0000259" key="10">
    <source>
        <dbReference type="Pfam" id="PF17801"/>
    </source>
</evidence>
<evidence type="ECO:0000256" key="8">
    <source>
        <dbReference type="SAM" id="SignalP"/>
    </source>
</evidence>
<gene>
    <name evidence="11" type="ORF">KGQ19_32650</name>
</gene>
<evidence type="ECO:0000256" key="7">
    <source>
        <dbReference type="RuleBase" id="RU361168"/>
    </source>
</evidence>
<evidence type="ECO:0000256" key="6">
    <source>
        <dbReference type="ARBA" id="ARBA00023295"/>
    </source>
</evidence>
<keyword evidence="2 8" id="KW-0732">Signal</keyword>
<evidence type="ECO:0000256" key="5">
    <source>
        <dbReference type="ARBA" id="ARBA00023180"/>
    </source>
</evidence>
<dbReference type="SUPFAM" id="SSF51011">
    <property type="entry name" value="Glycosyl hydrolase domain"/>
    <property type="match status" value="1"/>
</dbReference>
<dbReference type="InterPro" id="IPR013780">
    <property type="entry name" value="Glyco_hydro_b"/>
</dbReference>
<accession>A0ABS5L046</accession>
<evidence type="ECO:0000256" key="4">
    <source>
        <dbReference type="ARBA" id="ARBA00022801"/>
    </source>
</evidence>
<dbReference type="InterPro" id="IPR013785">
    <property type="entry name" value="Aldolase_TIM"/>
</dbReference>
<reference evidence="11 12" key="1">
    <citation type="submission" date="2020-02" db="EMBL/GenBank/DDBJ databases">
        <title>Acidophilic actinobacteria isolated from forest soil.</title>
        <authorList>
            <person name="Golinska P."/>
        </authorList>
    </citation>
    <scope>NUCLEOTIDE SEQUENCE [LARGE SCALE GENOMIC DNA]</scope>
    <source>
        <strain evidence="11 12">NL8</strain>
    </source>
</reference>
<comment type="caution">
    <text evidence="11">The sequence shown here is derived from an EMBL/GenBank/DDBJ whole genome shotgun (WGS) entry which is preliminary data.</text>
</comment>
<dbReference type="PANTHER" id="PTHR11452:SF91">
    <property type="entry name" value="ALPHA-GALACTOSIDASE A-RELATED"/>
    <property type="match status" value="1"/>
</dbReference>
<dbReference type="InterPro" id="IPR017853">
    <property type="entry name" value="GH"/>
</dbReference>
<dbReference type="EC" id="3.2.1.22" evidence="7"/>
<dbReference type="InterPro" id="IPR018905">
    <property type="entry name" value="A-galactase_NEW3"/>
</dbReference>
<comment type="catalytic activity">
    <reaction evidence="7">
        <text>Hydrolysis of terminal, non-reducing alpha-D-galactose residues in alpha-D-galactosides, including galactose oligosaccharides, galactomannans and galactolipids.</text>
        <dbReference type="EC" id="3.2.1.22"/>
    </reaction>
</comment>
<dbReference type="SUPFAM" id="SSF51445">
    <property type="entry name" value="(Trans)glycosidases"/>
    <property type="match status" value="1"/>
</dbReference>
<dbReference type="PANTHER" id="PTHR11452">
    <property type="entry name" value="ALPHA-GALACTOSIDASE/ALPHA-N-ACETYLGALACTOSAMINIDASE"/>
    <property type="match status" value="1"/>
</dbReference>
<keyword evidence="4 7" id="KW-0378">Hydrolase</keyword>
<dbReference type="InterPro" id="IPR000111">
    <property type="entry name" value="Glyco_hydro_27/36_CS"/>
</dbReference>
<keyword evidence="3" id="KW-0430">Lectin</keyword>
<proteinExistence type="inferred from homology"/>
<dbReference type="InterPro" id="IPR002241">
    <property type="entry name" value="Glyco_hydro_27"/>
</dbReference>
<dbReference type="GO" id="GO:0004557">
    <property type="term" value="F:alpha-galactosidase activity"/>
    <property type="evidence" value="ECO:0007669"/>
    <property type="project" value="UniProtKB-EC"/>
</dbReference>
<keyword evidence="7" id="KW-1015">Disulfide bond</keyword>
<evidence type="ECO:0000313" key="12">
    <source>
        <dbReference type="Proteomes" id="UP000730482"/>
    </source>
</evidence>
<dbReference type="PROSITE" id="PS00512">
    <property type="entry name" value="ALPHA_GALACTOSIDASE"/>
    <property type="match status" value="1"/>
</dbReference>
<dbReference type="Gene3D" id="3.20.20.70">
    <property type="entry name" value="Aldolase class I"/>
    <property type="match status" value="1"/>
</dbReference>
<dbReference type="Pfam" id="PF17801">
    <property type="entry name" value="Melibiase_C"/>
    <property type="match status" value="1"/>
</dbReference>
<organism evidence="11 12">
    <name type="scientific">Catenulispora pinistramenti</name>
    <dbReference type="NCBI Taxonomy" id="2705254"/>
    <lineage>
        <taxon>Bacteria</taxon>
        <taxon>Bacillati</taxon>
        <taxon>Actinomycetota</taxon>
        <taxon>Actinomycetes</taxon>
        <taxon>Catenulisporales</taxon>
        <taxon>Catenulisporaceae</taxon>
        <taxon>Catenulispora</taxon>
    </lineage>
</organism>
<feature type="domain" description="Alpha galactosidase C-terminal" evidence="10">
    <location>
        <begin position="358"/>
        <end position="432"/>
    </location>
</feature>
<dbReference type="Pfam" id="PF16499">
    <property type="entry name" value="Melibiase_2"/>
    <property type="match status" value="1"/>
</dbReference>
<evidence type="ECO:0000313" key="11">
    <source>
        <dbReference type="EMBL" id="MBS2551629.1"/>
    </source>
</evidence>
<comment type="similarity">
    <text evidence="1 7">Belongs to the glycosyl hydrolase 27 family.</text>
</comment>
<evidence type="ECO:0000256" key="1">
    <source>
        <dbReference type="ARBA" id="ARBA00009743"/>
    </source>
</evidence>
<dbReference type="EMBL" id="JAAFYZ010000147">
    <property type="protein sequence ID" value="MBS2551629.1"/>
    <property type="molecule type" value="Genomic_DNA"/>
</dbReference>
<dbReference type="Gene3D" id="2.60.40.1180">
    <property type="entry name" value="Golgi alpha-mannosidase II"/>
    <property type="match status" value="1"/>
</dbReference>
<evidence type="ECO:0000256" key="3">
    <source>
        <dbReference type="ARBA" id="ARBA00022734"/>
    </source>
</evidence>
<evidence type="ECO:0000256" key="2">
    <source>
        <dbReference type="ARBA" id="ARBA00022729"/>
    </source>
</evidence>
<evidence type="ECO:0000259" key="9">
    <source>
        <dbReference type="Pfam" id="PF10633"/>
    </source>
</evidence>
<keyword evidence="6 7" id="KW-0326">Glycosidase</keyword>
<keyword evidence="5" id="KW-0325">Glycoprotein</keyword>
<dbReference type="PRINTS" id="PR00740">
    <property type="entry name" value="GLHYDRLASE27"/>
</dbReference>
<dbReference type="Proteomes" id="UP000730482">
    <property type="component" value="Unassembled WGS sequence"/>
</dbReference>
<dbReference type="Pfam" id="PF10633">
    <property type="entry name" value="NPCBM_assoc"/>
    <property type="match status" value="1"/>
</dbReference>